<feature type="signal peptide" evidence="1">
    <location>
        <begin position="1"/>
        <end position="21"/>
    </location>
</feature>
<feature type="chain" id="PRO_5040972087" evidence="1">
    <location>
        <begin position="22"/>
        <end position="304"/>
    </location>
</feature>
<gene>
    <name evidence="2" type="ORF">TrVE_jg4564</name>
</gene>
<organism evidence="2 3">
    <name type="scientific">Triparma verrucosa</name>
    <dbReference type="NCBI Taxonomy" id="1606542"/>
    <lineage>
        <taxon>Eukaryota</taxon>
        <taxon>Sar</taxon>
        <taxon>Stramenopiles</taxon>
        <taxon>Ochrophyta</taxon>
        <taxon>Bolidophyceae</taxon>
        <taxon>Parmales</taxon>
        <taxon>Triparmaceae</taxon>
        <taxon>Triparma</taxon>
    </lineage>
</organism>
<dbReference type="Proteomes" id="UP001165160">
    <property type="component" value="Unassembled WGS sequence"/>
</dbReference>
<comment type="caution">
    <text evidence="2">The sequence shown here is derived from an EMBL/GenBank/DDBJ whole genome shotgun (WGS) entry which is preliminary data.</text>
</comment>
<reference evidence="3" key="1">
    <citation type="journal article" date="2023" name="Commun. Biol.">
        <title>Genome analysis of Parmales, the sister group of diatoms, reveals the evolutionary specialization of diatoms from phago-mixotrophs to photoautotrophs.</title>
        <authorList>
            <person name="Ban H."/>
            <person name="Sato S."/>
            <person name="Yoshikawa S."/>
            <person name="Yamada K."/>
            <person name="Nakamura Y."/>
            <person name="Ichinomiya M."/>
            <person name="Sato N."/>
            <person name="Blanc-Mathieu R."/>
            <person name="Endo H."/>
            <person name="Kuwata A."/>
            <person name="Ogata H."/>
        </authorList>
    </citation>
    <scope>NUCLEOTIDE SEQUENCE [LARGE SCALE GENOMIC DNA]</scope>
    <source>
        <strain evidence="3">NIES 3699</strain>
    </source>
</reference>
<protein>
    <submittedName>
        <fullName evidence="2">Uncharacterized protein</fullName>
    </submittedName>
</protein>
<keyword evidence="3" id="KW-1185">Reference proteome</keyword>
<keyword evidence="1" id="KW-0732">Signal</keyword>
<dbReference type="EMBL" id="BRXX01000193">
    <property type="protein sequence ID" value="GMH97016.1"/>
    <property type="molecule type" value="Genomic_DNA"/>
</dbReference>
<sequence length="304" mass="34104">MFRLLISLISLLLLLLSPALSLSSDPPSKSFLSLLKSHLQSLRSSYTYGHIICYESSGSLTSLLHSHPGVTSWNLITSDPIHSQSLHTLYSSNAKVAVKTLYPDFSPWGSSPLNLATEPGTFTEYSSYILESLYFSSHNSYEPYHIILTAHARVDLGITFLPLLYRTNGRLIMNDFKGCDESLLLFYDLVKKDNEGNVVLKPKSLEEYKIIKDKRTYEWCFDYVDGTKVIQVDEGPMDAEGVVERFAEHVGCTDFEKGFFCENGEGGKKVNCLSCYAGFMGISKRGFWVIAGLEKILADKEKEL</sequence>
<dbReference type="AlphaFoldDB" id="A0A9W7BT73"/>
<evidence type="ECO:0000313" key="3">
    <source>
        <dbReference type="Proteomes" id="UP001165160"/>
    </source>
</evidence>
<name>A0A9W7BT73_9STRA</name>
<accession>A0A9W7BT73</accession>
<proteinExistence type="predicted"/>
<evidence type="ECO:0000313" key="2">
    <source>
        <dbReference type="EMBL" id="GMH97016.1"/>
    </source>
</evidence>
<evidence type="ECO:0000256" key="1">
    <source>
        <dbReference type="SAM" id="SignalP"/>
    </source>
</evidence>